<reference evidence="3 4" key="1">
    <citation type="submission" date="2019-12" db="EMBL/GenBank/DDBJ databases">
        <title>A genome sequence resource for the geographically widespread anthracnose pathogen Colletotrichum asianum.</title>
        <authorList>
            <person name="Meng Y."/>
        </authorList>
    </citation>
    <scope>NUCLEOTIDE SEQUENCE [LARGE SCALE GENOMIC DNA]</scope>
    <source>
        <strain evidence="3 4">ICMP 18580</strain>
    </source>
</reference>
<feature type="compositionally biased region" description="Low complexity" evidence="2">
    <location>
        <begin position="115"/>
        <end position="132"/>
    </location>
</feature>
<evidence type="ECO:0000313" key="4">
    <source>
        <dbReference type="Proteomes" id="UP000434172"/>
    </source>
</evidence>
<keyword evidence="4" id="KW-1185">Reference proteome</keyword>
<evidence type="ECO:0000313" key="3">
    <source>
        <dbReference type="EMBL" id="KAF0326718.1"/>
    </source>
</evidence>
<comment type="caution">
    <text evidence="3">The sequence shown here is derived from an EMBL/GenBank/DDBJ whole genome shotgun (WGS) entry which is preliminary data.</text>
</comment>
<dbReference type="OrthoDB" id="10261408at2759"/>
<dbReference type="InterPro" id="IPR036864">
    <property type="entry name" value="Zn2-C6_fun-type_DNA-bd_sf"/>
</dbReference>
<dbReference type="EMBL" id="WOWK01000028">
    <property type="protein sequence ID" value="KAF0326718.1"/>
    <property type="molecule type" value="Genomic_DNA"/>
</dbReference>
<dbReference type="GO" id="GO:0000981">
    <property type="term" value="F:DNA-binding transcription factor activity, RNA polymerase II-specific"/>
    <property type="evidence" value="ECO:0007669"/>
    <property type="project" value="InterPro"/>
</dbReference>
<feature type="region of interest" description="Disordered" evidence="2">
    <location>
        <begin position="104"/>
        <end position="140"/>
    </location>
</feature>
<dbReference type="Proteomes" id="UP000434172">
    <property type="component" value="Unassembled WGS sequence"/>
</dbReference>
<feature type="region of interest" description="Disordered" evidence="2">
    <location>
        <begin position="33"/>
        <end position="63"/>
    </location>
</feature>
<feature type="compositionally biased region" description="Low complexity" evidence="2">
    <location>
        <begin position="185"/>
        <end position="199"/>
    </location>
</feature>
<evidence type="ECO:0000256" key="1">
    <source>
        <dbReference type="ARBA" id="ARBA00023242"/>
    </source>
</evidence>
<sequence length="207" mass="22598">MGAGLRRQLKCTGHRFGCQRCRDRNLVCTYSNASQPKRRKTGRASTAQMVSSFGAPTPSSSEDLMILPRTPLEDAKVSISSQLLDQNVTKEARHNIAPIISRLPTNRDTHGASITTHLSTDSSDSSNTLPTDQAVSVPPEFPDLALPEYIESSFQEFDMDELLEADLALSEHDERELTLDSVFASSSSSENQSNSRESSFANTSATS</sequence>
<feature type="region of interest" description="Disordered" evidence="2">
    <location>
        <begin position="180"/>
        <end position="207"/>
    </location>
</feature>
<evidence type="ECO:0000256" key="2">
    <source>
        <dbReference type="SAM" id="MobiDB-lite"/>
    </source>
</evidence>
<proteinExistence type="predicted"/>
<organism evidence="3 4">
    <name type="scientific">Colletotrichum asianum</name>
    <dbReference type="NCBI Taxonomy" id="702518"/>
    <lineage>
        <taxon>Eukaryota</taxon>
        <taxon>Fungi</taxon>
        <taxon>Dikarya</taxon>
        <taxon>Ascomycota</taxon>
        <taxon>Pezizomycotina</taxon>
        <taxon>Sordariomycetes</taxon>
        <taxon>Hypocreomycetidae</taxon>
        <taxon>Glomerellales</taxon>
        <taxon>Glomerellaceae</taxon>
        <taxon>Colletotrichum</taxon>
        <taxon>Colletotrichum gloeosporioides species complex</taxon>
    </lineage>
</organism>
<dbReference type="Gene3D" id="4.10.240.10">
    <property type="entry name" value="Zn(2)-C6 fungal-type DNA-binding domain"/>
    <property type="match status" value="1"/>
</dbReference>
<gene>
    <name evidence="3" type="ORF">GQ607_006058</name>
</gene>
<feature type="non-terminal residue" evidence="3">
    <location>
        <position position="1"/>
    </location>
</feature>
<name>A0A8H3WLP9_9PEZI</name>
<dbReference type="CDD" id="cd00067">
    <property type="entry name" value="GAL4"/>
    <property type="match status" value="1"/>
</dbReference>
<dbReference type="AlphaFoldDB" id="A0A8H3WLP9"/>
<protein>
    <submittedName>
        <fullName evidence="3">NmrA-like family protein</fullName>
    </submittedName>
</protein>
<dbReference type="InterPro" id="IPR001138">
    <property type="entry name" value="Zn2Cys6_DnaBD"/>
</dbReference>
<keyword evidence="1" id="KW-0539">Nucleus</keyword>
<accession>A0A8H3WLP9</accession>
<dbReference type="GO" id="GO:0008270">
    <property type="term" value="F:zinc ion binding"/>
    <property type="evidence" value="ECO:0007669"/>
    <property type="project" value="InterPro"/>
</dbReference>